<dbReference type="CDD" id="cd17546">
    <property type="entry name" value="REC_hyHK_CKI1_RcsC-like"/>
    <property type="match status" value="1"/>
</dbReference>
<dbReference type="Proteomes" id="UP000729357">
    <property type="component" value="Unassembled WGS sequence"/>
</dbReference>
<evidence type="ECO:0000259" key="7">
    <source>
        <dbReference type="PROSITE" id="PS50109"/>
    </source>
</evidence>
<dbReference type="PROSITE" id="PS50110">
    <property type="entry name" value="RESPONSE_REGULATORY"/>
    <property type="match status" value="1"/>
</dbReference>
<comment type="caution">
    <text evidence="9">The sequence shown here is derived from an EMBL/GenBank/DDBJ whole genome shotgun (WGS) entry which is preliminary data.</text>
</comment>
<evidence type="ECO:0000256" key="1">
    <source>
        <dbReference type="ARBA" id="ARBA00000085"/>
    </source>
</evidence>
<reference evidence="9" key="2">
    <citation type="submission" date="2021-08" db="EMBL/GenBank/DDBJ databases">
        <authorList>
            <person name="Gostincar C."/>
            <person name="Sun X."/>
            <person name="Song Z."/>
            <person name="Gunde-Cimerman N."/>
        </authorList>
    </citation>
    <scope>NUCLEOTIDE SEQUENCE</scope>
    <source>
        <strain evidence="9">EXF-9298</strain>
    </source>
</reference>
<dbReference type="Pfam" id="PF02518">
    <property type="entry name" value="HATPase_c"/>
    <property type="match status" value="1"/>
</dbReference>
<dbReference type="Pfam" id="PF00512">
    <property type="entry name" value="HisKA"/>
    <property type="match status" value="1"/>
</dbReference>
<dbReference type="SUPFAM" id="SSF55785">
    <property type="entry name" value="PYP-like sensor domain (PAS domain)"/>
    <property type="match status" value="1"/>
</dbReference>
<dbReference type="SUPFAM" id="SSF52172">
    <property type="entry name" value="CheY-like"/>
    <property type="match status" value="1"/>
</dbReference>
<keyword evidence="5 9" id="KW-0418">Kinase</keyword>
<sequence>MDRHDSPLGLASPDGVDWTQDIPDTDHVRFFRSTQWEYSLLGPVESWGTALRLYTYQVFADKRPSCVYWGPQQVAIYNEGFAIAADGAHPFLMAHTFAEAFPEICDDIMPVFETAKKTKQDCPVIEIPLMIRRNGFLEETYFTGNFTPLRGDDGQVQGWYNSLTEMTRTKITDRRLNMLNMIGVLPEGCTSSTIGSHFINCFRTNSMDIPLALVWSLDSNPSSTQPSRKLKLLASLGVPEGHQLAEQQGSLDTEKGIYPLLKKAGIGPTTSPCGPEFEGVEWEGFGEPSENVCVIPLMNAGRSYGYLCIGTNPRRPIDDDHQQFMRDLASQLSSIMAFLVSLEESEKRQHSLENKLAASEHHIRYMADHLDIGLEHLSLSGNVIWANEHYFKIIGEKPTDDFSKRRLPFIDHVLEEDQPKMYAAWQAVLEGVTTSTTEFRLKRSWNPPFGSPVPATVLLSAVPYMEDGEIKSIMACMTEVSRLKWAEAWQARAAQEAQEAKRQQSEFTDAISHEVRNPLTAMLQLANSISGSLEDYKGNNKSAEEYLHIVQENIEAAKTIIFCASHQKKVLDDVLILSKMDFMLLTLSPSPSQPLDLIDNAVKMLQANISAADIDMKVEAHESIAELGVAWVMCDPLRVTQILINLLSNAIKFTRLERRRRVTLRYGASLEEPRHSFKEGLAWASTKKEHEDVTLGEEWGDGKQIYLSFCVTDTGPGMTEEERARLFNRFQQASPKTSIKYGGTGLGLFISHTLTEKQNGSMGVSSQPGKGSTFAFYVKVRQLSSPPTPSSEPTLQSTQELVLRQLDNTQALKVIEDTAIIKDPEAVEQQKVVPSPKIPQEQTALPDVAYHVLLVEDNLINQAILKKQLTRAGCIVYVANHGLEALETLRRADVWEEAAGSGHKLDIVLMDLEMPVMDGLSASREIRSLEKSGKLTRHVEIIAITANVRKGQVDRALDSGIDAIMAKPFSVSDLLGTIKTRLGR</sequence>
<dbReference type="InterPro" id="IPR036890">
    <property type="entry name" value="HATPase_C_sf"/>
</dbReference>
<dbReference type="CDD" id="cd16922">
    <property type="entry name" value="HATPase_EvgS-ArcB-TorS-like"/>
    <property type="match status" value="1"/>
</dbReference>
<dbReference type="PROSITE" id="PS50109">
    <property type="entry name" value="HIS_KIN"/>
    <property type="match status" value="1"/>
</dbReference>
<dbReference type="SMART" id="SM00448">
    <property type="entry name" value="REC"/>
    <property type="match status" value="1"/>
</dbReference>
<comment type="catalytic activity">
    <reaction evidence="1">
        <text>ATP + protein L-histidine = ADP + protein N-phospho-L-histidine.</text>
        <dbReference type="EC" id="2.7.13.3"/>
    </reaction>
</comment>
<reference evidence="9" key="1">
    <citation type="journal article" date="2021" name="J Fungi (Basel)">
        <title>Virulence traits and population genomics of the black yeast Aureobasidium melanogenum.</title>
        <authorList>
            <person name="Cernosa A."/>
            <person name="Sun X."/>
            <person name="Gostincar C."/>
            <person name="Fang C."/>
            <person name="Gunde-Cimerman N."/>
            <person name="Song Z."/>
        </authorList>
    </citation>
    <scope>NUCLEOTIDE SEQUENCE</scope>
    <source>
        <strain evidence="9">EXF-9298</strain>
    </source>
</reference>
<dbReference type="SUPFAM" id="SSF55781">
    <property type="entry name" value="GAF domain-like"/>
    <property type="match status" value="1"/>
</dbReference>
<keyword evidence="10" id="KW-1185">Reference proteome</keyword>
<dbReference type="GO" id="GO:0000155">
    <property type="term" value="F:phosphorelay sensor kinase activity"/>
    <property type="evidence" value="ECO:0007669"/>
    <property type="project" value="InterPro"/>
</dbReference>
<dbReference type="EMBL" id="JAHFXS010000393">
    <property type="protein sequence ID" value="KAG9985422.1"/>
    <property type="molecule type" value="Genomic_DNA"/>
</dbReference>
<keyword evidence="4" id="KW-0808">Transferase</keyword>
<dbReference type="SMART" id="SM00387">
    <property type="entry name" value="HATPase_c"/>
    <property type="match status" value="1"/>
</dbReference>
<dbReference type="InterPro" id="IPR001789">
    <property type="entry name" value="Sig_transdc_resp-reg_receiver"/>
</dbReference>
<organism evidence="9 10">
    <name type="scientific">Aureobasidium melanogenum</name>
    <name type="common">Aureobasidium pullulans var. melanogenum</name>
    <dbReference type="NCBI Taxonomy" id="46634"/>
    <lineage>
        <taxon>Eukaryota</taxon>
        <taxon>Fungi</taxon>
        <taxon>Dikarya</taxon>
        <taxon>Ascomycota</taxon>
        <taxon>Pezizomycotina</taxon>
        <taxon>Dothideomycetes</taxon>
        <taxon>Dothideomycetidae</taxon>
        <taxon>Dothideales</taxon>
        <taxon>Saccotheciaceae</taxon>
        <taxon>Aureobasidium</taxon>
    </lineage>
</organism>
<evidence type="ECO:0000256" key="4">
    <source>
        <dbReference type="ARBA" id="ARBA00022679"/>
    </source>
</evidence>
<protein>
    <recommendedName>
        <fullName evidence="2">histidine kinase</fullName>
        <ecNumber evidence="2">2.7.13.3</ecNumber>
    </recommendedName>
</protein>
<dbReference type="InterPro" id="IPR003594">
    <property type="entry name" value="HATPase_dom"/>
</dbReference>
<keyword evidence="3 6" id="KW-0597">Phosphoprotein</keyword>
<dbReference type="InterPro" id="IPR036097">
    <property type="entry name" value="HisK_dim/P_sf"/>
</dbReference>
<dbReference type="InterPro" id="IPR011006">
    <property type="entry name" value="CheY-like_superfamily"/>
</dbReference>
<feature type="non-terminal residue" evidence="9">
    <location>
        <position position="1"/>
    </location>
</feature>
<feature type="domain" description="Response regulatory" evidence="8">
    <location>
        <begin position="851"/>
        <end position="982"/>
    </location>
</feature>
<dbReference type="InterPro" id="IPR003661">
    <property type="entry name" value="HisK_dim/P_dom"/>
</dbReference>
<proteinExistence type="predicted"/>
<feature type="modified residue" description="4-aspartylphosphate" evidence="6">
    <location>
        <position position="911"/>
    </location>
</feature>
<dbReference type="CDD" id="cd00082">
    <property type="entry name" value="HisKA"/>
    <property type="match status" value="1"/>
</dbReference>
<evidence type="ECO:0000259" key="8">
    <source>
        <dbReference type="PROSITE" id="PS50110"/>
    </source>
</evidence>
<accession>A0A9P8FZV3</accession>
<dbReference type="SMART" id="SM00388">
    <property type="entry name" value="HisKA"/>
    <property type="match status" value="1"/>
</dbReference>
<evidence type="ECO:0000256" key="3">
    <source>
        <dbReference type="ARBA" id="ARBA00022553"/>
    </source>
</evidence>
<dbReference type="AlphaFoldDB" id="A0A9P8FZV3"/>
<dbReference type="GO" id="GO:0005886">
    <property type="term" value="C:plasma membrane"/>
    <property type="evidence" value="ECO:0007669"/>
    <property type="project" value="TreeGrafter"/>
</dbReference>
<dbReference type="Gene3D" id="3.30.565.10">
    <property type="entry name" value="Histidine kinase-like ATPase, C-terminal domain"/>
    <property type="match status" value="1"/>
</dbReference>
<dbReference type="InterPro" id="IPR005467">
    <property type="entry name" value="His_kinase_dom"/>
</dbReference>
<dbReference type="Gene3D" id="3.40.50.2300">
    <property type="match status" value="1"/>
</dbReference>
<dbReference type="Gene3D" id="1.10.287.130">
    <property type="match status" value="1"/>
</dbReference>
<dbReference type="PANTHER" id="PTHR43047:SF72">
    <property type="entry name" value="OSMOSENSING HISTIDINE PROTEIN KINASE SLN1"/>
    <property type="match status" value="1"/>
</dbReference>
<dbReference type="PRINTS" id="PR00344">
    <property type="entry name" value="BCTRLSENSOR"/>
</dbReference>
<evidence type="ECO:0000313" key="9">
    <source>
        <dbReference type="EMBL" id="KAG9985422.1"/>
    </source>
</evidence>
<dbReference type="InterPro" id="IPR035965">
    <property type="entry name" value="PAS-like_dom_sf"/>
</dbReference>
<dbReference type="GO" id="GO:0009927">
    <property type="term" value="F:histidine phosphotransfer kinase activity"/>
    <property type="evidence" value="ECO:0007669"/>
    <property type="project" value="TreeGrafter"/>
</dbReference>
<evidence type="ECO:0000256" key="5">
    <source>
        <dbReference type="ARBA" id="ARBA00022777"/>
    </source>
</evidence>
<dbReference type="InterPro" id="IPR004358">
    <property type="entry name" value="Sig_transdc_His_kin-like_C"/>
</dbReference>
<name>A0A9P8FZV3_AURME</name>
<gene>
    <name evidence="9" type="ORF">KCU98_g4720</name>
</gene>
<feature type="domain" description="Histidine kinase" evidence="7">
    <location>
        <begin position="510"/>
        <end position="782"/>
    </location>
</feature>
<evidence type="ECO:0000313" key="10">
    <source>
        <dbReference type="Proteomes" id="UP000729357"/>
    </source>
</evidence>
<dbReference type="PANTHER" id="PTHR43047">
    <property type="entry name" value="TWO-COMPONENT HISTIDINE PROTEIN KINASE"/>
    <property type="match status" value="1"/>
</dbReference>
<dbReference type="SUPFAM" id="SSF55874">
    <property type="entry name" value="ATPase domain of HSP90 chaperone/DNA topoisomerase II/histidine kinase"/>
    <property type="match status" value="1"/>
</dbReference>
<dbReference type="Pfam" id="PF00072">
    <property type="entry name" value="Response_reg"/>
    <property type="match status" value="1"/>
</dbReference>
<dbReference type="SUPFAM" id="SSF47384">
    <property type="entry name" value="Homodimeric domain of signal transducing histidine kinase"/>
    <property type="match status" value="1"/>
</dbReference>
<dbReference type="EC" id="2.7.13.3" evidence="2"/>
<evidence type="ECO:0000256" key="6">
    <source>
        <dbReference type="PROSITE-ProRule" id="PRU00169"/>
    </source>
</evidence>
<evidence type="ECO:0000256" key="2">
    <source>
        <dbReference type="ARBA" id="ARBA00012438"/>
    </source>
</evidence>
<dbReference type="Gene3D" id="3.30.450.20">
    <property type="entry name" value="PAS domain"/>
    <property type="match status" value="2"/>
</dbReference>